<dbReference type="InterPro" id="IPR025659">
    <property type="entry name" value="Tubby-like_C"/>
</dbReference>
<dbReference type="Proteomes" id="UP001418222">
    <property type="component" value="Unassembled WGS sequence"/>
</dbReference>
<dbReference type="Pfam" id="PF04525">
    <property type="entry name" value="LOR"/>
    <property type="match status" value="1"/>
</dbReference>
<sequence>MPRIHPNFPVSDSPASSNSSITAGDEPAVLTVWQKSLLLDCSGFTVYNAKGNLAFRVDNYSTSSLNEIVLMDAVGVALFTIRKKALNPFNFSTSTQRFTLTDQWDIYEGEGATPTRPCFSASKQFSLLRSKSLAHVTSLGAAAGGTLDSNYSVEGSFSHRMCAVYNGMQQKVSEIRPKEVVGDVTFGGDVFSLLVQPGFHCALAMAIVILLDRMFGPRASWITG</sequence>
<evidence type="ECO:0000256" key="2">
    <source>
        <dbReference type="SAM" id="MobiDB-lite"/>
    </source>
</evidence>
<evidence type="ECO:0000313" key="3">
    <source>
        <dbReference type="EMBL" id="KAK8926348.1"/>
    </source>
</evidence>
<keyword evidence="4" id="KW-1185">Reference proteome</keyword>
<dbReference type="PANTHER" id="PTHR31087:SF131">
    <property type="entry name" value="TRANSLATION INITIATION FACTOR 2B FAMILY PROTEIN, PUTATIVE, EXPRESSED-RELATED"/>
    <property type="match status" value="1"/>
</dbReference>
<dbReference type="Gene3D" id="2.40.160.200">
    <property type="entry name" value="LURP1-related"/>
    <property type="match status" value="1"/>
</dbReference>
<comment type="caution">
    <text evidence="3">The sequence shown here is derived from an EMBL/GenBank/DDBJ whole genome shotgun (WGS) entry which is preliminary data.</text>
</comment>
<dbReference type="SUPFAM" id="SSF54518">
    <property type="entry name" value="Tubby C-terminal domain-like"/>
    <property type="match status" value="1"/>
</dbReference>
<gene>
    <name evidence="3" type="ORF">KSP39_PZI018706</name>
</gene>
<evidence type="ECO:0000313" key="4">
    <source>
        <dbReference type="Proteomes" id="UP001418222"/>
    </source>
</evidence>
<accession>A0AAP0B422</accession>
<organism evidence="3 4">
    <name type="scientific">Platanthera zijinensis</name>
    <dbReference type="NCBI Taxonomy" id="2320716"/>
    <lineage>
        <taxon>Eukaryota</taxon>
        <taxon>Viridiplantae</taxon>
        <taxon>Streptophyta</taxon>
        <taxon>Embryophyta</taxon>
        <taxon>Tracheophyta</taxon>
        <taxon>Spermatophyta</taxon>
        <taxon>Magnoliopsida</taxon>
        <taxon>Liliopsida</taxon>
        <taxon>Asparagales</taxon>
        <taxon>Orchidaceae</taxon>
        <taxon>Orchidoideae</taxon>
        <taxon>Orchideae</taxon>
        <taxon>Orchidinae</taxon>
        <taxon>Platanthera</taxon>
    </lineage>
</organism>
<feature type="compositionally biased region" description="Low complexity" evidence="2">
    <location>
        <begin position="11"/>
        <end position="20"/>
    </location>
</feature>
<comment type="similarity">
    <text evidence="1">Belongs to the LOR family.</text>
</comment>
<dbReference type="InterPro" id="IPR007612">
    <property type="entry name" value="LOR"/>
</dbReference>
<protein>
    <submittedName>
        <fullName evidence="3">Protein LURP-one-related 8</fullName>
    </submittedName>
</protein>
<name>A0AAP0B422_9ASPA</name>
<dbReference type="InterPro" id="IPR038595">
    <property type="entry name" value="LOR_sf"/>
</dbReference>
<proteinExistence type="inferred from homology"/>
<reference evidence="3 4" key="1">
    <citation type="journal article" date="2022" name="Nat. Plants">
        <title>Genomes of leafy and leafless Platanthera orchids illuminate the evolution of mycoheterotrophy.</title>
        <authorList>
            <person name="Li M.H."/>
            <person name="Liu K.W."/>
            <person name="Li Z."/>
            <person name="Lu H.C."/>
            <person name="Ye Q.L."/>
            <person name="Zhang D."/>
            <person name="Wang J.Y."/>
            <person name="Li Y.F."/>
            <person name="Zhong Z.M."/>
            <person name="Liu X."/>
            <person name="Yu X."/>
            <person name="Liu D.K."/>
            <person name="Tu X.D."/>
            <person name="Liu B."/>
            <person name="Hao Y."/>
            <person name="Liao X.Y."/>
            <person name="Jiang Y.T."/>
            <person name="Sun W.H."/>
            <person name="Chen J."/>
            <person name="Chen Y.Q."/>
            <person name="Ai Y."/>
            <person name="Zhai J.W."/>
            <person name="Wu S.S."/>
            <person name="Zhou Z."/>
            <person name="Hsiao Y.Y."/>
            <person name="Wu W.L."/>
            <person name="Chen Y.Y."/>
            <person name="Lin Y.F."/>
            <person name="Hsu J.L."/>
            <person name="Li C.Y."/>
            <person name="Wang Z.W."/>
            <person name="Zhao X."/>
            <person name="Zhong W.Y."/>
            <person name="Ma X.K."/>
            <person name="Ma L."/>
            <person name="Huang J."/>
            <person name="Chen G.Z."/>
            <person name="Huang M.Z."/>
            <person name="Huang L."/>
            <person name="Peng D.H."/>
            <person name="Luo Y.B."/>
            <person name="Zou S.Q."/>
            <person name="Chen S.P."/>
            <person name="Lan S."/>
            <person name="Tsai W.C."/>
            <person name="Van de Peer Y."/>
            <person name="Liu Z.J."/>
        </authorList>
    </citation>
    <scope>NUCLEOTIDE SEQUENCE [LARGE SCALE GENOMIC DNA]</scope>
    <source>
        <strain evidence="3">Lor287</strain>
    </source>
</reference>
<evidence type="ECO:0000256" key="1">
    <source>
        <dbReference type="ARBA" id="ARBA00005437"/>
    </source>
</evidence>
<dbReference type="EMBL" id="JBBWWQ010000016">
    <property type="protein sequence ID" value="KAK8926348.1"/>
    <property type="molecule type" value="Genomic_DNA"/>
</dbReference>
<dbReference type="PANTHER" id="PTHR31087">
    <property type="match status" value="1"/>
</dbReference>
<feature type="region of interest" description="Disordered" evidence="2">
    <location>
        <begin position="1"/>
        <end position="21"/>
    </location>
</feature>
<dbReference type="AlphaFoldDB" id="A0AAP0B422"/>